<name>A0AAV4DM45_9GAST</name>
<sequence>MIPELDYLMEWSRMSLRPKKSRSLFIKKGKMSPLKYPIKICYTGQEPVKSLEKCFALSLKYTKLRHEGKFSGSAREKQGKAIVVTSEGGTKTWCRRAASMRTEVSLSYPRQVLFDK</sequence>
<organism evidence="1 2">
    <name type="scientific">Plakobranchus ocellatus</name>
    <dbReference type="NCBI Taxonomy" id="259542"/>
    <lineage>
        <taxon>Eukaryota</taxon>
        <taxon>Metazoa</taxon>
        <taxon>Spiralia</taxon>
        <taxon>Lophotrochozoa</taxon>
        <taxon>Mollusca</taxon>
        <taxon>Gastropoda</taxon>
        <taxon>Heterobranchia</taxon>
        <taxon>Euthyneura</taxon>
        <taxon>Panpulmonata</taxon>
        <taxon>Sacoglossa</taxon>
        <taxon>Placobranchoidea</taxon>
        <taxon>Plakobranchidae</taxon>
        <taxon>Plakobranchus</taxon>
    </lineage>
</organism>
<keyword evidence="2" id="KW-1185">Reference proteome</keyword>
<accession>A0AAV4DM45</accession>
<protein>
    <submittedName>
        <fullName evidence="1">Uncharacterized protein</fullName>
    </submittedName>
</protein>
<dbReference type="EMBL" id="BLXT01008059">
    <property type="protein sequence ID" value="GFO45377.1"/>
    <property type="molecule type" value="Genomic_DNA"/>
</dbReference>
<gene>
    <name evidence="1" type="ORF">PoB_007188200</name>
</gene>
<reference evidence="1 2" key="1">
    <citation type="journal article" date="2021" name="Elife">
        <title>Chloroplast acquisition without the gene transfer in kleptoplastic sea slugs, Plakobranchus ocellatus.</title>
        <authorList>
            <person name="Maeda T."/>
            <person name="Takahashi S."/>
            <person name="Yoshida T."/>
            <person name="Shimamura S."/>
            <person name="Takaki Y."/>
            <person name="Nagai Y."/>
            <person name="Toyoda A."/>
            <person name="Suzuki Y."/>
            <person name="Arimoto A."/>
            <person name="Ishii H."/>
            <person name="Satoh N."/>
            <person name="Nishiyama T."/>
            <person name="Hasebe M."/>
            <person name="Maruyama T."/>
            <person name="Minagawa J."/>
            <person name="Obokata J."/>
            <person name="Shigenobu S."/>
        </authorList>
    </citation>
    <scope>NUCLEOTIDE SEQUENCE [LARGE SCALE GENOMIC DNA]</scope>
</reference>
<proteinExistence type="predicted"/>
<evidence type="ECO:0000313" key="1">
    <source>
        <dbReference type="EMBL" id="GFO45377.1"/>
    </source>
</evidence>
<dbReference type="Proteomes" id="UP000735302">
    <property type="component" value="Unassembled WGS sequence"/>
</dbReference>
<evidence type="ECO:0000313" key="2">
    <source>
        <dbReference type="Proteomes" id="UP000735302"/>
    </source>
</evidence>
<dbReference type="AlphaFoldDB" id="A0AAV4DM45"/>
<comment type="caution">
    <text evidence="1">The sequence shown here is derived from an EMBL/GenBank/DDBJ whole genome shotgun (WGS) entry which is preliminary data.</text>
</comment>